<dbReference type="Proteomes" id="UP000054266">
    <property type="component" value="Unassembled WGS sequence"/>
</dbReference>
<evidence type="ECO:0000313" key="2">
    <source>
        <dbReference type="EMBL" id="KIW63193.1"/>
    </source>
</evidence>
<organism evidence="2 3">
    <name type="scientific">Phialophora macrospora</name>
    <dbReference type="NCBI Taxonomy" id="1851006"/>
    <lineage>
        <taxon>Eukaryota</taxon>
        <taxon>Fungi</taxon>
        <taxon>Dikarya</taxon>
        <taxon>Ascomycota</taxon>
        <taxon>Pezizomycotina</taxon>
        <taxon>Eurotiomycetes</taxon>
        <taxon>Chaetothyriomycetidae</taxon>
        <taxon>Chaetothyriales</taxon>
        <taxon>Herpotrichiellaceae</taxon>
        <taxon>Phialophora</taxon>
    </lineage>
</organism>
<dbReference type="EMBL" id="KN846962">
    <property type="protein sequence ID" value="KIW63192.1"/>
    <property type="molecule type" value="Genomic_DNA"/>
</dbReference>
<gene>
    <name evidence="2" type="ORF">PV04_10058</name>
</gene>
<dbReference type="PANTHER" id="PTHR12507">
    <property type="entry name" value="REDUCED GROWTH PHENOTYPE 1 RGP1, YEAST -RELATED"/>
    <property type="match status" value="1"/>
</dbReference>
<feature type="compositionally biased region" description="Polar residues" evidence="1">
    <location>
        <begin position="148"/>
        <end position="163"/>
    </location>
</feature>
<feature type="region of interest" description="Disordered" evidence="1">
    <location>
        <begin position="41"/>
        <end position="252"/>
    </location>
</feature>
<sequence>MHSDIHVAVRFHDQSVFAGELLQCTITFRNVANLAEEPLTPSLQSHRRSRRESISQLAAQANRPNSLLRLSQHGRSHNNEHPPGQVGHHRPSTSVNNKDTISGTRSQRPVHKQQRSISIISVASPPATGDVGSPTAGGWEKQKRPGHSRSSTVQIQHVSQRKASQQERKDARNSLQLPPRSSRRIPLSPVASEGRDSTSEFRSRMPSDYSRGRPTSQEPDELRISSPAGTEDAQASASGPGQELASERSSADFYSLSNHSQETLMSEQPSIMSDHPPPWHYSAPLSRRPAIQHPQKPQAVNLLMGYAQLSATFTLDASLVDQSHFEEVKTKGFLGGQAGGGVVGVKKPRPNSGFLGGFNLNSIGGSLNSLISGENMSSVKEMNAVTNSRAVPLLSTPQSLLFVDMHLEPGEEQSYSYSYPLPRGLPSSHRGKAIKISYNLTIGVQGLPGSRDVHTVRQVNVPIRVFPGVSHDGEIYGHDLMQPHVLLRDLARTKSILAPESQEEIVTSPTHLHEKSSAEFLTLVDTLLDRNRRRQSSTGTMDAFSNSQETGTRGKTLQAVDRAILYGNTLSEGDSSPNRFEIARNGQKVAVIVMDRPLHRLGETITAVVDFSESEIPGSSLKATLETSEKVAPALAVRSVATINRITRKVYAARSENVLFSKRATFAFSIPASATPTFVTSGVNLDWSLRFEFGTIKPTESEEGEIKPVKDLLEEVVNDERSTVNVAVENLECETFEVVIPITVYGDLVPDGKEGEEIVGIPI</sequence>
<evidence type="ECO:0000256" key="1">
    <source>
        <dbReference type="SAM" id="MobiDB-lite"/>
    </source>
</evidence>
<feature type="compositionally biased region" description="Polar residues" evidence="1">
    <location>
        <begin position="54"/>
        <end position="69"/>
    </location>
</feature>
<reference evidence="2 3" key="1">
    <citation type="submission" date="2015-01" db="EMBL/GenBank/DDBJ databases">
        <title>The Genome Sequence of Capronia semiimmersa CBS27337.</title>
        <authorList>
            <consortium name="The Broad Institute Genomics Platform"/>
            <person name="Cuomo C."/>
            <person name="de Hoog S."/>
            <person name="Gorbushina A."/>
            <person name="Stielow B."/>
            <person name="Teixiera M."/>
            <person name="Abouelleil A."/>
            <person name="Chapman S.B."/>
            <person name="Priest M."/>
            <person name="Young S.K."/>
            <person name="Wortman J."/>
            <person name="Nusbaum C."/>
            <person name="Birren B."/>
        </authorList>
    </citation>
    <scope>NUCLEOTIDE SEQUENCE [LARGE SCALE GENOMIC DNA]</scope>
    <source>
        <strain evidence="2 3">CBS 27337</strain>
    </source>
</reference>
<name>A0A0D2F5L6_9EURO</name>
<feature type="region of interest" description="Disordered" evidence="1">
    <location>
        <begin position="532"/>
        <end position="553"/>
    </location>
</feature>
<feature type="compositionally biased region" description="Basic and acidic residues" evidence="1">
    <location>
        <begin position="193"/>
        <end position="205"/>
    </location>
</feature>
<feature type="compositionally biased region" description="Low complexity" evidence="1">
    <location>
        <begin position="173"/>
        <end position="189"/>
    </location>
</feature>
<dbReference type="HOGENOM" id="CLU_005862_0_0_1"/>
<feature type="compositionally biased region" description="Polar residues" evidence="1">
    <location>
        <begin position="92"/>
        <end position="107"/>
    </location>
</feature>
<dbReference type="EMBL" id="KN846962">
    <property type="protein sequence ID" value="KIW63193.1"/>
    <property type="molecule type" value="Genomic_DNA"/>
</dbReference>
<keyword evidence="3" id="KW-1185">Reference proteome</keyword>
<dbReference type="InterPro" id="IPR014848">
    <property type="entry name" value="Rgp1"/>
</dbReference>
<evidence type="ECO:0008006" key="4">
    <source>
        <dbReference type="Google" id="ProtNLM"/>
    </source>
</evidence>
<dbReference type="Pfam" id="PF08737">
    <property type="entry name" value="Rgp1"/>
    <property type="match status" value="1"/>
</dbReference>
<evidence type="ECO:0000313" key="3">
    <source>
        <dbReference type="Proteomes" id="UP000054266"/>
    </source>
</evidence>
<feature type="compositionally biased region" description="Polar residues" evidence="1">
    <location>
        <begin position="536"/>
        <end position="553"/>
    </location>
</feature>
<dbReference type="STRING" id="5601.A0A0D2F5L6"/>
<proteinExistence type="predicted"/>
<accession>A0A0D2F5L6</accession>
<protein>
    <recommendedName>
        <fullName evidence="4">Rgp1-domain-containing protein</fullName>
    </recommendedName>
</protein>
<dbReference type="AlphaFoldDB" id="A0A0D2F5L6"/>